<dbReference type="AlphaFoldDB" id="A0A327K223"/>
<proteinExistence type="predicted"/>
<reference evidence="2 3" key="1">
    <citation type="submission" date="2017-07" db="EMBL/GenBank/DDBJ databases">
        <title>Draft Genome Sequences of Select Purple Nonsulfur Bacteria.</title>
        <authorList>
            <person name="Lasarre B."/>
            <person name="Mckinlay J.B."/>
        </authorList>
    </citation>
    <scope>NUCLEOTIDE SEQUENCE [LARGE SCALE GENOMIC DNA]</scope>
    <source>
        <strain evidence="2 3">DSM 5909</strain>
    </source>
</reference>
<protein>
    <recommendedName>
        <fullName evidence="1">CHASE3 domain-containing protein</fullName>
    </recommendedName>
</protein>
<organism evidence="2 3">
    <name type="scientific">Rhodoplanes roseus</name>
    <dbReference type="NCBI Taxonomy" id="29409"/>
    <lineage>
        <taxon>Bacteria</taxon>
        <taxon>Pseudomonadati</taxon>
        <taxon>Pseudomonadota</taxon>
        <taxon>Alphaproteobacteria</taxon>
        <taxon>Hyphomicrobiales</taxon>
        <taxon>Nitrobacteraceae</taxon>
        <taxon>Rhodoplanes</taxon>
    </lineage>
</organism>
<dbReference type="RefSeq" id="WP_425376238.1">
    <property type="nucleotide sequence ID" value="NZ_NPEX01000861.1"/>
</dbReference>
<evidence type="ECO:0000313" key="3">
    <source>
        <dbReference type="Proteomes" id="UP000249130"/>
    </source>
</evidence>
<gene>
    <name evidence="2" type="ORF">CH341_32475</name>
</gene>
<accession>A0A327K223</accession>
<comment type="caution">
    <text evidence="2">The sequence shown here is derived from an EMBL/GenBank/DDBJ whole genome shotgun (WGS) entry which is preliminary data.</text>
</comment>
<dbReference type="Proteomes" id="UP000249130">
    <property type="component" value="Unassembled WGS sequence"/>
</dbReference>
<feature type="domain" description="CHASE3" evidence="1">
    <location>
        <begin position="4"/>
        <end position="84"/>
    </location>
</feature>
<dbReference type="EMBL" id="NPEX01000861">
    <property type="protein sequence ID" value="RAI31836.1"/>
    <property type="molecule type" value="Genomic_DNA"/>
</dbReference>
<name>A0A327K223_9BRAD</name>
<evidence type="ECO:0000259" key="1">
    <source>
        <dbReference type="Pfam" id="PF05227"/>
    </source>
</evidence>
<evidence type="ECO:0000313" key="2">
    <source>
        <dbReference type="EMBL" id="RAI31836.1"/>
    </source>
</evidence>
<dbReference type="Pfam" id="PF05227">
    <property type="entry name" value="CHASE3"/>
    <property type="match status" value="1"/>
</dbReference>
<feature type="non-terminal residue" evidence="2">
    <location>
        <position position="88"/>
    </location>
</feature>
<sequence>SIIEIGELESLIDDQAVGLKNFLLTGNRDWVERVEAKRADTEALAARIEPLLAHLDVADNVGDAMTEWRQWYEDFVLRQITLMRDPMT</sequence>
<feature type="non-terminal residue" evidence="2">
    <location>
        <position position="1"/>
    </location>
</feature>
<keyword evidence="3" id="KW-1185">Reference proteome</keyword>
<dbReference type="InterPro" id="IPR007891">
    <property type="entry name" value="CHASE3"/>
</dbReference>